<evidence type="ECO:0000313" key="4">
    <source>
        <dbReference type="Proteomes" id="UP000321393"/>
    </source>
</evidence>
<dbReference type="EMBL" id="SSTE01004728">
    <property type="protein sequence ID" value="KAA0062130.1"/>
    <property type="molecule type" value="Genomic_DNA"/>
</dbReference>
<dbReference type="GO" id="GO:0003964">
    <property type="term" value="F:RNA-directed DNA polymerase activity"/>
    <property type="evidence" value="ECO:0007669"/>
    <property type="project" value="UniProtKB-KW"/>
</dbReference>
<dbReference type="PANTHER" id="PTHR37984">
    <property type="entry name" value="PROTEIN CBG26694"/>
    <property type="match status" value="1"/>
</dbReference>
<proteinExistence type="predicted"/>
<protein>
    <submittedName>
        <fullName evidence="3">Reverse transcriptase</fullName>
    </submittedName>
</protein>
<dbReference type="SUPFAM" id="SSF56672">
    <property type="entry name" value="DNA/RNA polymerases"/>
    <property type="match status" value="1"/>
</dbReference>
<dbReference type="AlphaFoldDB" id="A0A5A7V4A6"/>
<comment type="caution">
    <text evidence="3">The sequence shown here is derived from an EMBL/GenBank/DDBJ whole genome shotgun (WGS) entry which is preliminary data.</text>
</comment>
<dbReference type="FunFam" id="3.30.70.270:FF:000020">
    <property type="entry name" value="Transposon Tf2-6 polyprotein-like Protein"/>
    <property type="match status" value="1"/>
</dbReference>
<feature type="domain" description="Reverse transcriptase/retrotransposon-derived protein RNase H-like" evidence="2">
    <location>
        <begin position="101"/>
        <end position="177"/>
    </location>
</feature>
<organism evidence="3 4">
    <name type="scientific">Cucumis melo var. makuwa</name>
    <name type="common">Oriental melon</name>
    <dbReference type="NCBI Taxonomy" id="1194695"/>
    <lineage>
        <taxon>Eukaryota</taxon>
        <taxon>Viridiplantae</taxon>
        <taxon>Streptophyta</taxon>
        <taxon>Embryophyta</taxon>
        <taxon>Tracheophyta</taxon>
        <taxon>Spermatophyta</taxon>
        <taxon>Magnoliopsida</taxon>
        <taxon>eudicotyledons</taxon>
        <taxon>Gunneridae</taxon>
        <taxon>Pentapetalae</taxon>
        <taxon>rosids</taxon>
        <taxon>fabids</taxon>
        <taxon>Cucurbitales</taxon>
        <taxon>Cucurbitaceae</taxon>
        <taxon>Benincaseae</taxon>
        <taxon>Cucumis</taxon>
    </lineage>
</organism>
<keyword evidence="3" id="KW-0808">Transferase</keyword>
<gene>
    <name evidence="3" type="ORF">E6C27_scaffold89G004910</name>
</gene>
<accession>A0A5A7V4A6</accession>
<dbReference type="InterPro" id="IPR043502">
    <property type="entry name" value="DNA/RNA_pol_sf"/>
</dbReference>
<dbReference type="InterPro" id="IPR050951">
    <property type="entry name" value="Retrovirus_Pol_polyprotein"/>
</dbReference>
<evidence type="ECO:0000259" key="2">
    <source>
        <dbReference type="Pfam" id="PF17919"/>
    </source>
</evidence>
<evidence type="ECO:0000256" key="1">
    <source>
        <dbReference type="ARBA" id="ARBA00023268"/>
    </source>
</evidence>
<sequence length="238" mass="27657">MNKVFHKYLDQFVVVYLDDIVVFNSSLEEHQVHLQLVFEKLQQNQLYDKFRAIKEWRAPTSVTELLPFLGLANYYHRFIEGFLRRDALLTELLKKGTTWRWPVECQTTFDELKVTMTRGLILGLVDVSKPFLVETDASNFVFGGVLTQEGHPIAYKSHKLNNVERRYIVSKKEMLVVESISLDFITHLSKMGDLEARLVIIDRFSKYDTFIPTTKLSSVRRSLNISSSSYPKTDGQIK</sequence>
<dbReference type="OrthoDB" id="1939491at2759"/>
<dbReference type="Proteomes" id="UP000321393">
    <property type="component" value="Unassembled WGS sequence"/>
</dbReference>
<reference evidence="3 4" key="1">
    <citation type="submission" date="2019-08" db="EMBL/GenBank/DDBJ databases">
        <title>Draft genome sequences of two oriental melons (Cucumis melo L. var makuwa).</title>
        <authorList>
            <person name="Kwon S.-Y."/>
        </authorList>
    </citation>
    <scope>NUCLEOTIDE SEQUENCE [LARGE SCALE GENOMIC DNA]</scope>
    <source>
        <strain evidence="4">cv. SW 3</strain>
        <tissue evidence="3">Leaf</tissue>
    </source>
</reference>
<dbReference type="Gene3D" id="3.30.70.270">
    <property type="match status" value="2"/>
</dbReference>
<dbReference type="STRING" id="1194695.A0A5A7V4A6"/>
<dbReference type="PANTHER" id="PTHR37984:SF5">
    <property type="entry name" value="PROTEIN NYNRIN-LIKE"/>
    <property type="match status" value="1"/>
</dbReference>
<dbReference type="Pfam" id="PF17919">
    <property type="entry name" value="RT_RNaseH_2"/>
    <property type="match status" value="1"/>
</dbReference>
<keyword evidence="3" id="KW-0548">Nucleotidyltransferase</keyword>
<dbReference type="InterPro" id="IPR041577">
    <property type="entry name" value="RT_RNaseH_2"/>
</dbReference>
<name>A0A5A7V4A6_CUCMM</name>
<evidence type="ECO:0000313" key="3">
    <source>
        <dbReference type="EMBL" id="KAA0062130.1"/>
    </source>
</evidence>
<keyword evidence="3" id="KW-0695">RNA-directed DNA polymerase</keyword>
<dbReference type="InterPro" id="IPR043128">
    <property type="entry name" value="Rev_trsase/Diguanyl_cyclase"/>
</dbReference>
<keyword evidence="1" id="KW-0511">Multifunctional enzyme</keyword>